<evidence type="ECO:0000313" key="1">
    <source>
        <dbReference type="EMBL" id="KAK9100229.1"/>
    </source>
</evidence>
<dbReference type="AlphaFoldDB" id="A0AAP0HXL5"/>
<comment type="caution">
    <text evidence="1">The sequence shown here is derived from an EMBL/GenBank/DDBJ whole genome shotgun (WGS) entry which is preliminary data.</text>
</comment>
<name>A0AAP0HXL5_9MAGN</name>
<accession>A0AAP0HXL5</accession>
<proteinExistence type="predicted"/>
<dbReference type="Proteomes" id="UP001419268">
    <property type="component" value="Unassembled WGS sequence"/>
</dbReference>
<reference evidence="1 2" key="1">
    <citation type="submission" date="2024-01" db="EMBL/GenBank/DDBJ databases">
        <title>Genome assemblies of Stephania.</title>
        <authorList>
            <person name="Yang L."/>
        </authorList>
    </citation>
    <scope>NUCLEOTIDE SEQUENCE [LARGE SCALE GENOMIC DNA]</scope>
    <source>
        <strain evidence="1">JXDWG</strain>
        <tissue evidence="1">Leaf</tissue>
    </source>
</reference>
<sequence>MKIQQLHFVYLNLIEGGHTFGGMEIAFVLERYGLEDAVLEGGVSSEKVTGMTNYEQRRQTAYLTKQCPITPSSS</sequence>
<organism evidence="1 2">
    <name type="scientific">Stephania cephalantha</name>
    <dbReference type="NCBI Taxonomy" id="152367"/>
    <lineage>
        <taxon>Eukaryota</taxon>
        <taxon>Viridiplantae</taxon>
        <taxon>Streptophyta</taxon>
        <taxon>Embryophyta</taxon>
        <taxon>Tracheophyta</taxon>
        <taxon>Spermatophyta</taxon>
        <taxon>Magnoliopsida</taxon>
        <taxon>Ranunculales</taxon>
        <taxon>Menispermaceae</taxon>
        <taxon>Menispermoideae</taxon>
        <taxon>Cissampelideae</taxon>
        <taxon>Stephania</taxon>
    </lineage>
</organism>
<evidence type="ECO:0000313" key="2">
    <source>
        <dbReference type="Proteomes" id="UP001419268"/>
    </source>
</evidence>
<keyword evidence="2" id="KW-1185">Reference proteome</keyword>
<protein>
    <submittedName>
        <fullName evidence="1">Uncharacterized protein</fullName>
    </submittedName>
</protein>
<dbReference type="EMBL" id="JBBNAG010000010">
    <property type="protein sequence ID" value="KAK9100229.1"/>
    <property type="molecule type" value="Genomic_DNA"/>
</dbReference>
<gene>
    <name evidence="1" type="ORF">Scep_023659</name>
</gene>